<organism evidence="3 4">
    <name type="scientific">Kocuria gwangalliensis</name>
    <dbReference type="NCBI Taxonomy" id="501592"/>
    <lineage>
        <taxon>Bacteria</taxon>
        <taxon>Bacillati</taxon>
        <taxon>Actinomycetota</taxon>
        <taxon>Actinomycetes</taxon>
        <taxon>Micrococcales</taxon>
        <taxon>Micrococcaceae</taxon>
        <taxon>Kocuria</taxon>
    </lineage>
</organism>
<comment type="caution">
    <text evidence="3">The sequence shown here is derived from an EMBL/GenBank/DDBJ whole genome shotgun (WGS) entry which is preliminary data.</text>
</comment>
<accession>A0ABP8WM13</accession>
<keyword evidence="1" id="KW-0680">Restriction system</keyword>
<dbReference type="SUPFAM" id="SSF116734">
    <property type="entry name" value="DNA methylase specificity domain"/>
    <property type="match status" value="1"/>
</dbReference>
<dbReference type="InterPro" id="IPR044946">
    <property type="entry name" value="Restrct_endonuc_typeI_TRD_sf"/>
</dbReference>
<dbReference type="Gene3D" id="3.90.220.20">
    <property type="entry name" value="DNA methylase specificity domains"/>
    <property type="match status" value="2"/>
</dbReference>
<dbReference type="EMBL" id="BAABLN010000003">
    <property type="protein sequence ID" value="GAA4690581.1"/>
    <property type="molecule type" value="Genomic_DNA"/>
</dbReference>
<keyword evidence="4" id="KW-1185">Reference proteome</keyword>
<keyword evidence="2" id="KW-0238">DNA-binding</keyword>
<evidence type="ECO:0000313" key="4">
    <source>
        <dbReference type="Proteomes" id="UP001501446"/>
    </source>
</evidence>
<proteinExistence type="predicted"/>
<name>A0ABP8WM13_9MICC</name>
<gene>
    <name evidence="3" type="ORF">GCM10025781_04290</name>
</gene>
<protein>
    <recommendedName>
        <fullName evidence="5">Type I restriction modification DNA specificity domain-containing protein</fullName>
    </recommendedName>
</protein>
<evidence type="ECO:0008006" key="5">
    <source>
        <dbReference type="Google" id="ProtNLM"/>
    </source>
</evidence>
<dbReference type="Proteomes" id="UP001501446">
    <property type="component" value="Unassembled WGS sequence"/>
</dbReference>
<evidence type="ECO:0000256" key="1">
    <source>
        <dbReference type="ARBA" id="ARBA00022747"/>
    </source>
</evidence>
<evidence type="ECO:0000256" key="2">
    <source>
        <dbReference type="ARBA" id="ARBA00023125"/>
    </source>
</evidence>
<evidence type="ECO:0000313" key="3">
    <source>
        <dbReference type="EMBL" id="GAA4690581.1"/>
    </source>
</evidence>
<sequence>MAGLNMGIIKSMPVPLPALERQNEFAKVSFTITTQRHHLQRALDRDNELFASLQSRAFRGEL</sequence>
<reference evidence="4" key="1">
    <citation type="journal article" date="2019" name="Int. J. Syst. Evol. Microbiol.">
        <title>The Global Catalogue of Microorganisms (GCM) 10K type strain sequencing project: providing services to taxonomists for standard genome sequencing and annotation.</title>
        <authorList>
            <consortium name="The Broad Institute Genomics Platform"/>
            <consortium name="The Broad Institute Genome Sequencing Center for Infectious Disease"/>
            <person name="Wu L."/>
            <person name="Ma J."/>
        </authorList>
    </citation>
    <scope>NUCLEOTIDE SEQUENCE [LARGE SCALE GENOMIC DNA]</scope>
    <source>
        <strain evidence="4">JCM 18958</strain>
    </source>
</reference>